<evidence type="ECO:0000313" key="3">
    <source>
        <dbReference type="Proteomes" id="UP000660380"/>
    </source>
</evidence>
<keyword evidence="1" id="KW-0812">Transmembrane</keyword>
<dbReference type="EMBL" id="JACJTA010000004">
    <property type="protein sequence ID" value="MBD2603650.1"/>
    <property type="molecule type" value="Genomic_DNA"/>
</dbReference>
<evidence type="ECO:0000256" key="1">
    <source>
        <dbReference type="SAM" id="Phobius"/>
    </source>
</evidence>
<proteinExistence type="predicted"/>
<keyword evidence="1" id="KW-1133">Transmembrane helix</keyword>
<reference evidence="2 3" key="1">
    <citation type="journal article" date="2020" name="ISME J.">
        <title>Comparative genomics reveals insights into cyanobacterial evolution and habitat adaptation.</title>
        <authorList>
            <person name="Chen M.Y."/>
            <person name="Teng W.K."/>
            <person name="Zhao L."/>
            <person name="Hu C.X."/>
            <person name="Zhou Y.K."/>
            <person name="Han B.P."/>
            <person name="Song L.R."/>
            <person name="Shu W.S."/>
        </authorList>
    </citation>
    <scope>NUCLEOTIDE SEQUENCE [LARGE SCALE GENOMIC DNA]</scope>
    <source>
        <strain evidence="2 3">FACHB-248</strain>
    </source>
</reference>
<gene>
    <name evidence="2" type="ORF">H6G81_03680</name>
</gene>
<keyword evidence="1" id="KW-0472">Membrane</keyword>
<accession>A0ABR8GKR9</accession>
<organism evidence="2 3">
    <name type="scientific">Scytonema hofmannii FACHB-248</name>
    <dbReference type="NCBI Taxonomy" id="1842502"/>
    <lineage>
        <taxon>Bacteria</taxon>
        <taxon>Bacillati</taxon>
        <taxon>Cyanobacteriota</taxon>
        <taxon>Cyanophyceae</taxon>
        <taxon>Nostocales</taxon>
        <taxon>Scytonemataceae</taxon>
        <taxon>Scytonema</taxon>
    </lineage>
</organism>
<comment type="caution">
    <text evidence="2">The sequence shown here is derived from an EMBL/GenBank/DDBJ whole genome shotgun (WGS) entry which is preliminary data.</text>
</comment>
<sequence>MQFASREKSSEETQIEYPKQIKQSWLEQWMKPILPFLKPGGRTVALILALGIVSIPLLMISGSVWVATILAVGCTIVAIFK</sequence>
<feature type="transmembrane region" description="Helical" evidence="1">
    <location>
        <begin position="64"/>
        <end position="80"/>
    </location>
</feature>
<name>A0ABR8GKR9_9CYAN</name>
<dbReference type="RefSeq" id="WP_029637355.1">
    <property type="nucleotide sequence ID" value="NZ_JACJTA010000004.1"/>
</dbReference>
<keyword evidence="3" id="KW-1185">Reference proteome</keyword>
<dbReference type="Proteomes" id="UP000660380">
    <property type="component" value="Unassembled WGS sequence"/>
</dbReference>
<protein>
    <submittedName>
        <fullName evidence="2">Uncharacterized protein</fullName>
    </submittedName>
</protein>
<evidence type="ECO:0000313" key="2">
    <source>
        <dbReference type="EMBL" id="MBD2603650.1"/>
    </source>
</evidence>